<dbReference type="EMBL" id="AP015040">
    <property type="protein sequence ID" value="BAT92809.1"/>
    <property type="molecule type" value="Genomic_DNA"/>
</dbReference>
<protein>
    <submittedName>
        <fullName evidence="2">Uncharacterized protein</fullName>
    </submittedName>
</protein>
<accession>A0A0S3SJ45</accession>
<feature type="compositionally biased region" description="Polar residues" evidence="1">
    <location>
        <begin position="34"/>
        <end position="46"/>
    </location>
</feature>
<sequence>MAWRKRPRKVMERERSSGDGAAGEVRRGWCSGDVNESNGGTNTTATEAKAPMQDAPWTTGERKALSRRRMLRQGRRAAEVALSKLARKRNPFENCEEEEDFRMVKFLTYVRQYNLGSVIKFYFIAI</sequence>
<dbReference type="AlphaFoldDB" id="A0A0S3SJ45"/>
<evidence type="ECO:0000313" key="3">
    <source>
        <dbReference type="Proteomes" id="UP000291084"/>
    </source>
</evidence>
<reference evidence="2 3" key="1">
    <citation type="journal article" date="2015" name="Sci. Rep.">
        <title>The power of single molecule real-time sequencing technology in the de novo assembly of a eukaryotic genome.</title>
        <authorList>
            <person name="Sakai H."/>
            <person name="Naito K."/>
            <person name="Ogiso-Tanaka E."/>
            <person name="Takahashi Y."/>
            <person name="Iseki K."/>
            <person name="Muto C."/>
            <person name="Satou K."/>
            <person name="Teruya K."/>
            <person name="Shiroma A."/>
            <person name="Shimoji M."/>
            <person name="Hirano T."/>
            <person name="Itoh T."/>
            <person name="Kaga A."/>
            <person name="Tomooka N."/>
        </authorList>
    </citation>
    <scope>NUCLEOTIDE SEQUENCE [LARGE SCALE GENOMIC DNA]</scope>
    <source>
        <strain evidence="3">cv. Shumari</strain>
    </source>
</reference>
<organism evidence="2 3">
    <name type="scientific">Vigna angularis var. angularis</name>
    <dbReference type="NCBI Taxonomy" id="157739"/>
    <lineage>
        <taxon>Eukaryota</taxon>
        <taxon>Viridiplantae</taxon>
        <taxon>Streptophyta</taxon>
        <taxon>Embryophyta</taxon>
        <taxon>Tracheophyta</taxon>
        <taxon>Spermatophyta</taxon>
        <taxon>Magnoliopsida</taxon>
        <taxon>eudicotyledons</taxon>
        <taxon>Gunneridae</taxon>
        <taxon>Pentapetalae</taxon>
        <taxon>rosids</taxon>
        <taxon>fabids</taxon>
        <taxon>Fabales</taxon>
        <taxon>Fabaceae</taxon>
        <taxon>Papilionoideae</taxon>
        <taxon>50 kb inversion clade</taxon>
        <taxon>NPAAA clade</taxon>
        <taxon>indigoferoid/millettioid clade</taxon>
        <taxon>Phaseoleae</taxon>
        <taxon>Vigna</taxon>
    </lineage>
</organism>
<evidence type="ECO:0000256" key="1">
    <source>
        <dbReference type="SAM" id="MobiDB-lite"/>
    </source>
</evidence>
<proteinExistence type="predicted"/>
<keyword evidence="3" id="KW-1185">Reference proteome</keyword>
<feature type="region of interest" description="Disordered" evidence="1">
    <location>
        <begin position="1"/>
        <end position="63"/>
    </location>
</feature>
<dbReference type="Proteomes" id="UP000291084">
    <property type="component" value="Chromosome 7"/>
</dbReference>
<name>A0A0S3SJ45_PHAAN</name>
<evidence type="ECO:0000313" key="2">
    <source>
        <dbReference type="EMBL" id="BAT92809.1"/>
    </source>
</evidence>
<gene>
    <name evidence="2" type="primary">Vigan.07G165000</name>
    <name evidence="2" type="ORF">VIGAN_07165000</name>
</gene>